<keyword evidence="1" id="KW-0472">Membrane</keyword>
<dbReference type="Proteomes" id="UP000469523">
    <property type="component" value="Unassembled WGS sequence"/>
</dbReference>
<feature type="transmembrane region" description="Helical" evidence="1">
    <location>
        <begin position="52"/>
        <end position="74"/>
    </location>
</feature>
<dbReference type="RefSeq" id="WP_154438372.1">
    <property type="nucleotide sequence ID" value="NZ_VUNQ01000002.1"/>
</dbReference>
<feature type="transmembrane region" description="Helical" evidence="1">
    <location>
        <begin position="129"/>
        <end position="147"/>
    </location>
</feature>
<evidence type="ECO:0000313" key="3">
    <source>
        <dbReference type="Proteomes" id="UP000469523"/>
    </source>
</evidence>
<comment type="caution">
    <text evidence="2">The sequence shown here is derived from an EMBL/GenBank/DDBJ whole genome shotgun (WGS) entry which is preliminary data.</text>
</comment>
<keyword evidence="1" id="KW-1133">Transmembrane helix</keyword>
<evidence type="ECO:0000313" key="2">
    <source>
        <dbReference type="EMBL" id="MSU00126.1"/>
    </source>
</evidence>
<gene>
    <name evidence="2" type="ORF">FYJ83_01420</name>
</gene>
<reference evidence="2 3" key="1">
    <citation type="submission" date="2019-09" db="EMBL/GenBank/DDBJ databases">
        <title>In-depth cultivation of the pig gut microbiome towards novel bacterial diversity and tailored functional studies.</title>
        <authorList>
            <person name="Wylensek D."/>
            <person name="Hitch T.C.A."/>
            <person name="Clavel T."/>
        </authorList>
    </citation>
    <scope>NUCLEOTIDE SEQUENCE [LARGE SCALE GENOMIC DNA]</scope>
    <source>
        <strain evidence="2 3">WCA3-693-APC-4?</strain>
    </source>
</reference>
<keyword evidence="1" id="KW-0812">Transmembrane</keyword>
<name>A0A6N7XEE7_9FIRM</name>
<keyword evidence="3" id="KW-1185">Reference proteome</keyword>
<accession>A0A6N7XEE7</accession>
<dbReference type="AlphaFoldDB" id="A0A6N7XEE7"/>
<dbReference type="EMBL" id="VUNQ01000002">
    <property type="protein sequence ID" value="MSU00126.1"/>
    <property type="molecule type" value="Genomic_DNA"/>
</dbReference>
<protein>
    <submittedName>
        <fullName evidence="2">Uncharacterized protein</fullName>
    </submittedName>
</protein>
<sequence length="151" mass="17848">MNNGIEIEEIHKEIDLIQDCIKRMENNSFMLKGWLVSLYVVVLGLLPEKFNIWLICSVLITMTISFWYLDGFFLRTEKIYRNIYEWCLIERQRGNKELLYNLNLSSFKGKIEDVGGIVNIMMSRTLKTFYLIPLSMITIVVILNILVKWCL</sequence>
<proteinExistence type="predicted"/>
<evidence type="ECO:0000256" key="1">
    <source>
        <dbReference type="SAM" id="Phobius"/>
    </source>
</evidence>
<feature type="transmembrane region" description="Helical" evidence="1">
    <location>
        <begin position="29"/>
        <end position="46"/>
    </location>
</feature>
<organism evidence="2 3">
    <name type="scientific">Tissierella pigra</name>
    <dbReference type="NCBI Taxonomy" id="2607614"/>
    <lineage>
        <taxon>Bacteria</taxon>
        <taxon>Bacillati</taxon>
        <taxon>Bacillota</taxon>
        <taxon>Tissierellia</taxon>
        <taxon>Tissierellales</taxon>
        <taxon>Tissierellaceae</taxon>
        <taxon>Tissierella</taxon>
    </lineage>
</organism>